<protein>
    <submittedName>
        <fullName evidence="5">Larval cuticle protein 65Ag2</fullName>
    </submittedName>
</protein>
<dbReference type="Proteomes" id="UP000440578">
    <property type="component" value="Unassembled WGS sequence"/>
</dbReference>
<evidence type="ECO:0000313" key="6">
    <source>
        <dbReference type="Proteomes" id="UP000440578"/>
    </source>
</evidence>
<dbReference type="GO" id="GO:0008010">
    <property type="term" value="F:structural constituent of chitin-based larval cuticle"/>
    <property type="evidence" value="ECO:0007669"/>
    <property type="project" value="TreeGrafter"/>
</dbReference>
<dbReference type="Pfam" id="PF00379">
    <property type="entry name" value="Chitin_bind_4"/>
    <property type="match status" value="1"/>
</dbReference>
<dbReference type="InterPro" id="IPR000618">
    <property type="entry name" value="Insect_cuticle"/>
</dbReference>
<keyword evidence="1 2" id="KW-0193">Cuticle</keyword>
<organism evidence="5 6">
    <name type="scientific">Amphibalanus amphitrite</name>
    <name type="common">Striped barnacle</name>
    <name type="synonym">Balanus amphitrite</name>
    <dbReference type="NCBI Taxonomy" id="1232801"/>
    <lineage>
        <taxon>Eukaryota</taxon>
        <taxon>Metazoa</taxon>
        <taxon>Ecdysozoa</taxon>
        <taxon>Arthropoda</taxon>
        <taxon>Crustacea</taxon>
        <taxon>Multicrustacea</taxon>
        <taxon>Cirripedia</taxon>
        <taxon>Thoracica</taxon>
        <taxon>Thoracicalcarea</taxon>
        <taxon>Balanomorpha</taxon>
        <taxon>Balanoidea</taxon>
        <taxon>Balanidae</taxon>
        <taxon>Amphibalaninae</taxon>
        <taxon>Amphibalanus</taxon>
    </lineage>
</organism>
<evidence type="ECO:0000256" key="4">
    <source>
        <dbReference type="SAM" id="SignalP"/>
    </source>
</evidence>
<feature type="signal peptide" evidence="4">
    <location>
        <begin position="1"/>
        <end position="20"/>
    </location>
</feature>
<keyword evidence="4" id="KW-0732">Signal</keyword>
<evidence type="ECO:0000256" key="1">
    <source>
        <dbReference type="ARBA" id="ARBA00022460"/>
    </source>
</evidence>
<dbReference type="AlphaFoldDB" id="A0A6A4WLF7"/>
<dbReference type="PROSITE" id="PS51155">
    <property type="entry name" value="CHIT_BIND_RR_2"/>
    <property type="match status" value="1"/>
</dbReference>
<dbReference type="EMBL" id="VIIS01000825">
    <property type="protein sequence ID" value="KAF0304614.1"/>
    <property type="molecule type" value="Genomic_DNA"/>
</dbReference>
<dbReference type="PANTHER" id="PTHR10380">
    <property type="entry name" value="CUTICLE PROTEIN"/>
    <property type="match status" value="1"/>
</dbReference>
<accession>A0A6A4WLF7</accession>
<feature type="region of interest" description="Disordered" evidence="3">
    <location>
        <begin position="22"/>
        <end position="79"/>
    </location>
</feature>
<dbReference type="PRINTS" id="PR00947">
    <property type="entry name" value="CUTICLE"/>
</dbReference>
<keyword evidence="6" id="KW-1185">Reference proteome</keyword>
<evidence type="ECO:0000256" key="2">
    <source>
        <dbReference type="PROSITE-ProRule" id="PRU00497"/>
    </source>
</evidence>
<dbReference type="OrthoDB" id="6345408at2759"/>
<name>A0A6A4WLF7_AMPAM</name>
<feature type="chain" id="PRO_5025429346" evidence="4">
    <location>
        <begin position="21"/>
        <end position="140"/>
    </location>
</feature>
<evidence type="ECO:0000313" key="5">
    <source>
        <dbReference type="EMBL" id="KAF0304614.1"/>
    </source>
</evidence>
<comment type="caution">
    <text evidence="5">The sequence shown here is derived from an EMBL/GenBank/DDBJ whole genome shotgun (WGS) entry which is preliminary data.</text>
</comment>
<dbReference type="PANTHER" id="PTHR10380:SF173">
    <property type="entry name" value="CUTICULAR PROTEIN 47EF, ISOFORM C-RELATED"/>
    <property type="match status" value="1"/>
</dbReference>
<feature type="compositionally biased region" description="Low complexity" evidence="3">
    <location>
        <begin position="25"/>
        <end position="37"/>
    </location>
</feature>
<dbReference type="InterPro" id="IPR050468">
    <property type="entry name" value="Cuticle_Struct_Prot"/>
</dbReference>
<gene>
    <name evidence="5" type="ORF">FJT64_002660</name>
</gene>
<dbReference type="GO" id="GO:0062129">
    <property type="term" value="C:chitin-based extracellular matrix"/>
    <property type="evidence" value="ECO:0007669"/>
    <property type="project" value="TreeGrafter"/>
</dbReference>
<feature type="compositionally biased region" description="Polar residues" evidence="3">
    <location>
        <begin position="69"/>
        <end position="79"/>
    </location>
</feature>
<reference evidence="5 6" key="1">
    <citation type="submission" date="2019-07" db="EMBL/GenBank/DDBJ databases">
        <title>Draft genome assembly of a fouling barnacle, Amphibalanus amphitrite (Darwin, 1854): The first reference genome for Thecostraca.</title>
        <authorList>
            <person name="Kim W."/>
        </authorList>
    </citation>
    <scope>NUCLEOTIDE SEQUENCE [LARGE SCALE GENOMIC DNA]</scope>
    <source>
        <strain evidence="5">SNU_AA5</strain>
        <tissue evidence="5">Soma without cirri and trophi</tissue>
    </source>
</reference>
<proteinExistence type="predicted"/>
<sequence length="140" mass="14762">MTTISHPQLLLAALLLAAAGRPVVEESSPAVEEGSPAVEEGSPAVEEGSPVAEEDSPPDPPVEVLLSSHVQNPDGSFSYSYEQTDGQAVDVRGEQRQIGEEFGTVMRGSYSFVGDDGVTYTVTWVADENGFQAEGDHLPS</sequence>
<evidence type="ECO:0000256" key="3">
    <source>
        <dbReference type="SAM" id="MobiDB-lite"/>
    </source>
</evidence>